<evidence type="ECO:0000259" key="10">
    <source>
        <dbReference type="Pfam" id="PF20451"/>
    </source>
</evidence>
<comment type="subcellular location">
    <subcellularLocation>
        <location evidence="1">Nucleus</location>
    </subcellularLocation>
</comment>
<feature type="compositionally biased region" description="Low complexity" evidence="8">
    <location>
        <begin position="552"/>
        <end position="562"/>
    </location>
</feature>
<reference evidence="12 13" key="1">
    <citation type="submission" date="2024-02" db="EMBL/GenBank/DDBJ databases">
        <authorList>
            <person name="Vignale AGUSTIN F."/>
            <person name="Sosa J E."/>
            <person name="Modenutti C."/>
        </authorList>
    </citation>
    <scope>NUCLEOTIDE SEQUENCE [LARGE SCALE GENOMIC DNA]</scope>
</reference>
<dbReference type="PANTHER" id="PTHR31713:SF100">
    <property type="entry name" value="CALMODULIN-BINDING PROTEIN 60 B"/>
    <property type="match status" value="1"/>
</dbReference>
<protein>
    <recommendedName>
        <fullName evidence="14">Calmodulin-binding protein</fullName>
    </recommendedName>
</protein>
<gene>
    <name evidence="12" type="ORF">ILEXP_LOCUS25204</name>
</gene>
<keyword evidence="6" id="KW-0804">Transcription</keyword>
<dbReference type="PANTHER" id="PTHR31713">
    <property type="entry name" value="OS02G0177800 PROTEIN"/>
    <property type="match status" value="1"/>
</dbReference>
<keyword evidence="5" id="KW-0010">Activator</keyword>
<keyword evidence="4" id="KW-0238">DNA-binding</keyword>
<evidence type="ECO:0000313" key="13">
    <source>
        <dbReference type="Proteomes" id="UP001642360"/>
    </source>
</evidence>
<evidence type="ECO:0008006" key="14">
    <source>
        <dbReference type="Google" id="ProtNLM"/>
    </source>
</evidence>
<sequence length="687" mass="76608">MSRGKRTLEGNEDEQPERKRPALASVIVEALKVDSLQKLCSSLEPILRRVVSEEVERALAKLGPPRLNGRSSPKQIEGPDGRNLQLHFRSRLSLPLFTGGKVEGEQGAAIHIVLVDGNTGHVVTSGPQSSVKLDVVVLEGDFNNEDDENWTEEEFESHVVKEREGKRPLLTGDLQVTLKEGVGTLGELTFTDNSSWIRSRKFRLGLKVASGCCEGVHIREAKTEAFTVKDHRGELYKKHYPPALNDEVWRLEKIGKDGSFHKRLNKAGILSVEDFLRLVVRDSQKLRTILGSGMSNKMWEALIEHAKTCVLSGKLYVYYPEGTRNVGVVFNNIYELSGLISSDQYYSADSLSDSQKVYVDTLMKKAYDNWNQVAEYDGKSLLSFMQNKRLSTSQNELPMDPVDYPNALDNQLPPTRLPVSVPSDLSSIDSSLLIGGSGYNENMATRYQTQSQLGNSDSCTLFDSTSFAPHDQHLNKSQHMQGNGYDNKVGLALGPSQSSSSFQTGSSSVRQSNLNPFNDCTSFAPHDQHLNNSQHMQGNGYDNKVGLALGPSQSSSSFQTVSSSVRQSNLNPFNDWSHNRDKGAEDFLSEEEIRIRSHEMLENEDMQHLLRLFSMGGHASVNVPEDGFAFTSYLPSPSPNFSYDEDHTRPGKAVVGWLKIKAAMRWGFFIRKKAAERRARIVELEDE</sequence>
<feature type="domain" description="Calmodulin binding protein C-terminal" evidence="11">
    <location>
        <begin position="314"/>
        <end position="376"/>
    </location>
</feature>
<feature type="domain" description="Calmodulin binding protein central" evidence="10">
    <location>
        <begin position="243"/>
        <end position="309"/>
    </location>
</feature>
<proteinExistence type="inferred from homology"/>
<dbReference type="Pfam" id="PF07887">
    <property type="entry name" value="Calmodulin_bind"/>
    <property type="match status" value="1"/>
</dbReference>
<keyword evidence="13" id="KW-1185">Reference proteome</keyword>
<evidence type="ECO:0000256" key="2">
    <source>
        <dbReference type="ARBA" id="ARBA00007214"/>
    </source>
</evidence>
<evidence type="ECO:0000256" key="6">
    <source>
        <dbReference type="ARBA" id="ARBA00023163"/>
    </source>
</evidence>
<evidence type="ECO:0000313" key="12">
    <source>
        <dbReference type="EMBL" id="CAK9156658.1"/>
    </source>
</evidence>
<evidence type="ECO:0000256" key="1">
    <source>
        <dbReference type="ARBA" id="ARBA00004123"/>
    </source>
</evidence>
<evidence type="ECO:0000259" key="11">
    <source>
        <dbReference type="Pfam" id="PF20452"/>
    </source>
</evidence>
<feature type="domain" description="Calmodulin binding protein-like N-terminal" evidence="9">
    <location>
        <begin position="84"/>
        <end position="231"/>
    </location>
</feature>
<evidence type="ECO:0000256" key="7">
    <source>
        <dbReference type="ARBA" id="ARBA00023242"/>
    </source>
</evidence>
<feature type="region of interest" description="Disordered" evidence="8">
    <location>
        <begin position="62"/>
        <end position="81"/>
    </location>
</feature>
<dbReference type="EMBL" id="CAUOFW020002892">
    <property type="protein sequence ID" value="CAK9156658.1"/>
    <property type="molecule type" value="Genomic_DNA"/>
</dbReference>
<dbReference type="Pfam" id="PF20452">
    <property type="entry name" value="Calmod_bind_C"/>
    <property type="match status" value="1"/>
</dbReference>
<evidence type="ECO:0000256" key="4">
    <source>
        <dbReference type="ARBA" id="ARBA00023125"/>
    </source>
</evidence>
<keyword evidence="3" id="KW-0805">Transcription regulation</keyword>
<comment type="caution">
    <text evidence="12">The sequence shown here is derived from an EMBL/GenBank/DDBJ whole genome shotgun (WGS) entry which is preliminary data.</text>
</comment>
<dbReference type="AlphaFoldDB" id="A0ABC8SNS1"/>
<feature type="region of interest" description="Disordered" evidence="8">
    <location>
        <begin position="1"/>
        <end position="21"/>
    </location>
</feature>
<dbReference type="GO" id="GO:0005634">
    <property type="term" value="C:nucleus"/>
    <property type="evidence" value="ECO:0007669"/>
    <property type="project" value="UniProtKB-SubCell"/>
</dbReference>
<dbReference type="Pfam" id="PF20451">
    <property type="entry name" value="Calmod_bind_M"/>
    <property type="match status" value="1"/>
</dbReference>
<dbReference type="InterPro" id="IPR046830">
    <property type="entry name" value="Calmod_bind_M"/>
</dbReference>
<organism evidence="12 13">
    <name type="scientific">Ilex paraguariensis</name>
    <name type="common">yerba mate</name>
    <dbReference type="NCBI Taxonomy" id="185542"/>
    <lineage>
        <taxon>Eukaryota</taxon>
        <taxon>Viridiplantae</taxon>
        <taxon>Streptophyta</taxon>
        <taxon>Embryophyta</taxon>
        <taxon>Tracheophyta</taxon>
        <taxon>Spermatophyta</taxon>
        <taxon>Magnoliopsida</taxon>
        <taxon>eudicotyledons</taxon>
        <taxon>Gunneridae</taxon>
        <taxon>Pentapetalae</taxon>
        <taxon>asterids</taxon>
        <taxon>campanulids</taxon>
        <taxon>Aquifoliales</taxon>
        <taxon>Aquifoliaceae</taxon>
        <taxon>Ilex</taxon>
    </lineage>
</organism>
<dbReference type="InterPro" id="IPR046831">
    <property type="entry name" value="Calmodulin_bind_N"/>
</dbReference>
<evidence type="ECO:0000256" key="5">
    <source>
        <dbReference type="ARBA" id="ARBA00023159"/>
    </source>
</evidence>
<dbReference type="InterPro" id="IPR046829">
    <property type="entry name" value="Calmod_bind_C"/>
</dbReference>
<feature type="region of interest" description="Disordered" evidence="8">
    <location>
        <begin position="470"/>
        <end position="562"/>
    </location>
</feature>
<accession>A0ABC8SNS1</accession>
<name>A0ABC8SNS1_9AQUA</name>
<evidence type="ECO:0000259" key="9">
    <source>
        <dbReference type="Pfam" id="PF07887"/>
    </source>
</evidence>
<comment type="similarity">
    <text evidence="2">Belongs to the plant ACBP60 protein family.</text>
</comment>
<keyword evidence="7" id="KW-0539">Nucleus</keyword>
<evidence type="ECO:0000256" key="3">
    <source>
        <dbReference type="ARBA" id="ARBA00023015"/>
    </source>
</evidence>
<dbReference type="InterPro" id="IPR012416">
    <property type="entry name" value="CBP60"/>
</dbReference>
<feature type="compositionally biased region" description="Low complexity" evidence="8">
    <location>
        <begin position="496"/>
        <end position="512"/>
    </location>
</feature>
<dbReference type="Proteomes" id="UP001642360">
    <property type="component" value="Unassembled WGS sequence"/>
</dbReference>
<evidence type="ECO:0000256" key="8">
    <source>
        <dbReference type="SAM" id="MobiDB-lite"/>
    </source>
</evidence>
<dbReference type="GO" id="GO:0003677">
    <property type="term" value="F:DNA binding"/>
    <property type="evidence" value="ECO:0007669"/>
    <property type="project" value="UniProtKB-KW"/>
</dbReference>